<dbReference type="EMBL" id="SLVX01000005">
    <property type="protein sequence ID" value="TCN45918.1"/>
    <property type="molecule type" value="Genomic_DNA"/>
</dbReference>
<name>A0A4R2CW86_SHIGR</name>
<accession>A0A4R2CW86</accession>
<evidence type="ECO:0000313" key="2">
    <source>
        <dbReference type="Proteomes" id="UP000295351"/>
    </source>
</evidence>
<proteinExistence type="predicted"/>
<gene>
    <name evidence="1" type="ORF">EV665_1055</name>
</gene>
<dbReference type="InterPro" id="IPR029062">
    <property type="entry name" value="Class_I_gatase-like"/>
</dbReference>
<dbReference type="Proteomes" id="UP000295351">
    <property type="component" value="Unassembled WGS sequence"/>
</dbReference>
<keyword evidence="2" id="KW-1185">Reference proteome</keyword>
<evidence type="ECO:0000313" key="1">
    <source>
        <dbReference type="EMBL" id="TCN45918.1"/>
    </source>
</evidence>
<sequence length="432" mass="48749">MLDKTTTGKGIAYVHWGNSWQLRSFQDFNHYIDDLVYIHDLPSVDLSAYAAVIMPDAMDAEAPRPYARQLNAYLQGGGFLIVCLQGHADWLDIPELTWQPGNCRDWLWWTKGEKLEVTLSAPHHPITESMPLSHMSWHWGGSYNVPDGARSIVEIEGAGRSLFLDFPSLAGGGRLMLATLDPHSHNGQRFMPATTRFLQSFYPWLNRELGIERPARNRFTYLQCSHVPSEWRPDWIEDGLSRAGFELTFAPLDRLGPDLLETTDTLYIPSSHDEVFLKRRSADLLAFLAGGGNLIICAEPCQPWLDFMAPFHAVSPRPFTNIKVRVRNDRFGIFGDLGEDFDGWQGVFGQYARGWTDPPPGAIWLTDVGPPNDPKPADWIWRYPTTAGRGGFVFMHNGDNMTRYPDHGPKKEALVANIAVALRRLSLGELLF</sequence>
<dbReference type="AlphaFoldDB" id="A0A4R2CW86"/>
<comment type="caution">
    <text evidence="1">The sequence shown here is derived from an EMBL/GenBank/DDBJ whole genome shotgun (WGS) entry which is preliminary data.</text>
</comment>
<reference evidence="1 2" key="1">
    <citation type="submission" date="2019-03" db="EMBL/GenBank/DDBJ databases">
        <title>Genomic Encyclopedia of Type Strains, Phase IV (KMG-IV): sequencing the most valuable type-strain genomes for metagenomic binning, comparative biology and taxonomic classification.</title>
        <authorList>
            <person name="Goeker M."/>
        </authorList>
    </citation>
    <scope>NUCLEOTIDE SEQUENCE [LARGE SCALE GENOMIC DNA]</scope>
    <source>
        <strain evidence="1 2">DSM 18401</strain>
    </source>
</reference>
<dbReference type="SUPFAM" id="SSF52317">
    <property type="entry name" value="Class I glutamine amidotransferase-like"/>
    <property type="match status" value="2"/>
</dbReference>
<protein>
    <submittedName>
        <fullName evidence="1">Uncharacterized protein</fullName>
    </submittedName>
</protein>
<organism evidence="1 2">
    <name type="scientific">Shinella granuli</name>
    <dbReference type="NCBI Taxonomy" id="323621"/>
    <lineage>
        <taxon>Bacteria</taxon>
        <taxon>Pseudomonadati</taxon>
        <taxon>Pseudomonadota</taxon>
        <taxon>Alphaproteobacteria</taxon>
        <taxon>Hyphomicrobiales</taxon>
        <taxon>Rhizobiaceae</taxon>
        <taxon>Shinella</taxon>
    </lineage>
</organism>
<dbReference type="RefSeq" id="WP_133034000.1">
    <property type="nucleotide sequence ID" value="NZ_BAABEI010000002.1"/>
</dbReference>